<dbReference type="KEGG" id="dsa:Desal_1488"/>
<keyword evidence="1" id="KW-0597">Phosphoprotein</keyword>
<organism evidence="7 8">
    <name type="scientific">Maridesulfovibrio salexigens (strain ATCC 14822 / DSM 2638 / NCIMB 8403 / VKM B-1763)</name>
    <name type="common">Desulfovibrio salexigens</name>
    <dbReference type="NCBI Taxonomy" id="526222"/>
    <lineage>
        <taxon>Bacteria</taxon>
        <taxon>Pseudomonadati</taxon>
        <taxon>Thermodesulfobacteriota</taxon>
        <taxon>Desulfovibrionia</taxon>
        <taxon>Desulfovibrionales</taxon>
        <taxon>Desulfovibrionaceae</taxon>
        <taxon>Maridesulfovibrio</taxon>
    </lineage>
</organism>
<dbReference type="eggNOG" id="COG3437">
    <property type="taxonomic scope" value="Bacteria"/>
</dbReference>
<dbReference type="Pfam" id="PF00990">
    <property type="entry name" value="GGDEF"/>
    <property type="match status" value="1"/>
</dbReference>
<evidence type="ECO:0000259" key="3">
    <source>
        <dbReference type="PROSITE" id="PS50110"/>
    </source>
</evidence>
<dbReference type="eggNOG" id="COG2199">
    <property type="taxonomic scope" value="Bacteria"/>
</dbReference>
<dbReference type="SMART" id="SM00086">
    <property type="entry name" value="PAC"/>
    <property type="match status" value="1"/>
</dbReference>
<dbReference type="InterPro" id="IPR011006">
    <property type="entry name" value="CheY-like_superfamily"/>
</dbReference>
<keyword evidence="8" id="KW-1185">Reference proteome</keyword>
<feature type="domain" description="PAS" evidence="4">
    <location>
        <begin position="149"/>
        <end position="190"/>
    </location>
</feature>
<accession>C6BS74</accession>
<feature type="domain" description="GGDEF" evidence="6">
    <location>
        <begin position="304"/>
        <end position="436"/>
    </location>
</feature>
<dbReference type="SMART" id="SM00448">
    <property type="entry name" value="REC"/>
    <property type="match status" value="1"/>
</dbReference>
<evidence type="ECO:0000256" key="1">
    <source>
        <dbReference type="PROSITE-ProRule" id="PRU00169"/>
    </source>
</evidence>
<evidence type="ECO:0000313" key="8">
    <source>
        <dbReference type="Proteomes" id="UP000002601"/>
    </source>
</evidence>
<dbReference type="SUPFAM" id="SSF52172">
    <property type="entry name" value="CheY-like"/>
    <property type="match status" value="1"/>
</dbReference>
<dbReference type="SMART" id="SM00091">
    <property type="entry name" value="PAS"/>
    <property type="match status" value="1"/>
</dbReference>
<dbReference type="SUPFAM" id="SSF55785">
    <property type="entry name" value="PYP-like sensor domain (PAS domain)"/>
    <property type="match status" value="1"/>
</dbReference>
<dbReference type="Pfam" id="PF13426">
    <property type="entry name" value="PAS_9"/>
    <property type="match status" value="1"/>
</dbReference>
<proteinExistence type="predicted"/>
<feature type="modified residue" description="4-aspartylphosphate" evidence="1">
    <location>
        <position position="55"/>
    </location>
</feature>
<dbReference type="STRING" id="526222.Desal_1488"/>
<dbReference type="InterPro" id="IPR052155">
    <property type="entry name" value="Biofilm_reg_signaling"/>
</dbReference>
<dbReference type="Gene3D" id="3.30.70.270">
    <property type="match status" value="1"/>
</dbReference>
<gene>
    <name evidence="7" type="ordered locus">Desal_1488</name>
</gene>
<dbReference type="SUPFAM" id="SSF55073">
    <property type="entry name" value="Nucleotide cyclase"/>
    <property type="match status" value="1"/>
</dbReference>
<dbReference type="InterPro" id="IPR000160">
    <property type="entry name" value="GGDEF_dom"/>
</dbReference>
<dbReference type="Proteomes" id="UP000002601">
    <property type="component" value="Chromosome"/>
</dbReference>
<evidence type="ECO:0000259" key="6">
    <source>
        <dbReference type="PROSITE" id="PS50887"/>
    </source>
</evidence>
<evidence type="ECO:0000259" key="5">
    <source>
        <dbReference type="PROSITE" id="PS50113"/>
    </source>
</evidence>
<evidence type="ECO:0000256" key="2">
    <source>
        <dbReference type="SAM" id="Coils"/>
    </source>
</evidence>
<evidence type="ECO:0000259" key="4">
    <source>
        <dbReference type="PROSITE" id="PS50112"/>
    </source>
</evidence>
<dbReference type="InterPro" id="IPR035965">
    <property type="entry name" value="PAS-like_dom_sf"/>
</dbReference>
<dbReference type="FunFam" id="3.30.70.270:FF:000001">
    <property type="entry name" value="Diguanylate cyclase domain protein"/>
    <property type="match status" value="1"/>
</dbReference>
<sequence>MENSLKILLVDDNAVNLTLLERLLKDEGAELHKAMEGEEAIGLCREHDFALILLDVQMPGMDGYETARKIKEIESCCLVPIIFLTAIYKDPAYARMGYEAGAVDFLTQPIDPPTLRGKVGVFLELKRQKDRLEREIAQRIKTEKALRAAEEKYRNIFERAVEGIFRSTLDGNFEEINPALARILGYDTPEEAVKKAHTDILYKNPADRKVFLKKLMQEKSLNDYELRFRRKDGSVIWVSESCRLFEEGGEFYIEGVVEDITHRKMCELELQEKATLDALTGIPNRYLFFDRLEKSVANAGRYGEKLALLFIDLNDFKRVNDQYGHHAGDMVLAKVAARLKSRLRSADTFARLGGDEFCVLLERPSDRESIARVADDFINCLTEPFEFDDVQCSIGASIGISIYPENGVEPEGLVKKADQAMYRVKEQKDRKYCFYS</sequence>
<dbReference type="NCBIfam" id="TIGR00254">
    <property type="entry name" value="GGDEF"/>
    <property type="match status" value="1"/>
</dbReference>
<dbReference type="InterPro" id="IPR001610">
    <property type="entry name" value="PAC"/>
</dbReference>
<dbReference type="NCBIfam" id="TIGR00229">
    <property type="entry name" value="sensory_box"/>
    <property type="match status" value="1"/>
</dbReference>
<dbReference type="InterPro" id="IPR001789">
    <property type="entry name" value="Sig_transdc_resp-reg_receiver"/>
</dbReference>
<dbReference type="CDD" id="cd00130">
    <property type="entry name" value="PAS"/>
    <property type="match status" value="1"/>
</dbReference>
<feature type="domain" description="PAC" evidence="5">
    <location>
        <begin position="222"/>
        <end position="272"/>
    </location>
</feature>
<evidence type="ECO:0000313" key="7">
    <source>
        <dbReference type="EMBL" id="ACS79550.1"/>
    </source>
</evidence>
<keyword evidence="2" id="KW-0175">Coiled coil</keyword>
<dbReference type="EMBL" id="CP001649">
    <property type="protein sequence ID" value="ACS79550.1"/>
    <property type="molecule type" value="Genomic_DNA"/>
</dbReference>
<dbReference type="InterPro" id="IPR000014">
    <property type="entry name" value="PAS"/>
</dbReference>
<dbReference type="Gene3D" id="3.30.450.20">
    <property type="entry name" value="PAS domain"/>
    <property type="match status" value="1"/>
</dbReference>
<dbReference type="PROSITE" id="PS50110">
    <property type="entry name" value="RESPONSE_REGULATORY"/>
    <property type="match status" value="1"/>
</dbReference>
<dbReference type="PANTHER" id="PTHR44757:SF2">
    <property type="entry name" value="BIOFILM ARCHITECTURE MAINTENANCE PROTEIN MBAA"/>
    <property type="match status" value="1"/>
</dbReference>
<dbReference type="InterPro" id="IPR029787">
    <property type="entry name" value="Nucleotide_cyclase"/>
</dbReference>
<dbReference type="RefSeq" id="WP_015851368.1">
    <property type="nucleotide sequence ID" value="NC_012881.1"/>
</dbReference>
<dbReference type="PROSITE" id="PS50113">
    <property type="entry name" value="PAC"/>
    <property type="match status" value="1"/>
</dbReference>
<dbReference type="CDD" id="cd01949">
    <property type="entry name" value="GGDEF"/>
    <property type="match status" value="1"/>
</dbReference>
<dbReference type="OrthoDB" id="5333838at2"/>
<feature type="coiled-coil region" evidence="2">
    <location>
        <begin position="122"/>
        <end position="152"/>
    </location>
</feature>
<dbReference type="PROSITE" id="PS50887">
    <property type="entry name" value="GGDEF"/>
    <property type="match status" value="1"/>
</dbReference>
<reference evidence="7 8" key="1">
    <citation type="submission" date="2009-06" db="EMBL/GenBank/DDBJ databases">
        <title>Complete sequence of Desulfovibrio salexigens DSM 2638.</title>
        <authorList>
            <consortium name="US DOE Joint Genome Institute"/>
            <person name="Lucas S."/>
            <person name="Copeland A."/>
            <person name="Lapidus A."/>
            <person name="Glavina del Rio T."/>
            <person name="Tice H."/>
            <person name="Bruce D."/>
            <person name="Goodwin L."/>
            <person name="Pitluck S."/>
            <person name="Munk A.C."/>
            <person name="Brettin T."/>
            <person name="Detter J.C."/>
            <person name="Han C."/>
            <person name="Tapia R."/>
            <person name="Larimer F."/>
            <person name="Land M."/>
            <person name="Hauser L."/>
            <person name="Kyrpides N."/>
            <person name="Anderson I."/>
            <person name="Wall J.D."/>
            <person name="Arkin A.P."/>
            <person name="Dehal P."/>
            <person name="Chivian D."/>
            <person name="Giles B."/>
            <person name="Hazen T.C."/>
        </authorList>
    </citation>
    <scope>NUCLEOTIDE SEQUENCE [LARGE SCALE GENOMIC DNA]</scope>
    <source>
        <strain evidence="8">ATCC 14822 / DSM 2638 / NCIMB 8403 / VKM B-1763</strain>
    </source>
</reference>
<dbReference type="PROSITE" id="PS50112">
    <property type="entry name" value="PAS"/>
    <property type="match status" value="1"/>
</dbReference>
<dbReference type="GO" id="GO:0000160">
    <property type="term" value="P:phosphorelay signal transduction system"/>
    <property type="evidence" value="ECO:0007669"/>
    <property type="project" value="InterPro"/>
</dbReference>
<protein>
    <submittedName>
        <fullName evidence="7">Response regulator receiver modulated diguanylate cyclase with PAS/PAC sensor</fullName>
    </submittedName>
</protein>
<dbReference type="AlphaFoldDB" id="C6BS74"/>
<dbReference type="Pfam" id="PF00072">
    <property type="entry name" value="Response_reg"/>
    <property type="match status" value="1"/>
</dbReference>
<dbReference type="InterPro" id="IPR000700">
    <property type="entry name" value="PAS-assoc_C"/>
</dbReference>
<feature type="domain" description="Response regulatory" evidence="3">
    <location>
        <begin position="6"/>
        <end position="123"/>
    </location>
</feature>
<dbReference type="InterPro" id="IPR043128">
    <property type="entry name" value="Rev_trsase/Diguanyl_cyclase"/>
</dbReference>
<name>C6BS74_MARSD</name>
<dbReference type="SMART" id="SM00267">
    <property type="entry name" value="GGDEF"/>
    <property type="match status" value="1"/>
</dbReference>
<dbReference type="Gene3D" id="3.40.50.2300">
    <property type="match status" value="1"/>
</dbReference>
<dbReference type="HOGENOM" id="CLU_000445_11_28_7"/>
<dbReference type="GO" id="GO:0003824">
    <property type="term" value="F:catalytic activity"/>
    <property type="evidence" value="ECO:0007669"/>
    <property type="project" value="UniProtKB-ARBA"/>
</dbReference>
<dbReference type="PANTHER" id="PTHR44757">
    <property type="entry name" value="DIGUANYLATE CYCLASE DGCP"/>
    <property type="match status" value="1"/>
</dbReference>